<sequence>MDAIFDRGAPPPCPAPFNLAAYVLHHARDLGDKTALAVISPSAADRWSYQRLEAAVLGTARGFVAEGLQPGDRLLMRLGNSVEFPLTFLAALAADIIPVPTSAQLTASEVAKIITEVAPKLIVAEDGVAVPENAPCPVLPAEALTEMNGLEPAEYAMGDPERPGYIIYTSGTSGQPRAVTHAHRAIWARRMMWEGWYGLEESDRLLHAGAFNWTYTLGTGLLDPWTRGATALILDSGVTPDQLGALMKDHEATLFAAAPGVYRKLLRTPLPALPALRHGLSAGEKMPDGIRSHWEEATGTPIHEAFGMSECSTFVSSSPAHPAPTGTLGYPQKGRRVAVLGEDGPVNFGEPGVLAVSRRDPGLMLGYWGEAEETAERFSGEWFLTGDHVSLAKDGAVTYLGRTDDMINAGGIRVSPIEIESVLNAHPDIAESAAAEVEVKADTTVIAAFYVSSGEIDQDALQAYASEKLAAYKVPRIYVRLDALPKSANGKLARKLLREDYEHSH</sequence>
<evidence type="ECO:0000313" key="5">
    <source>
        <dbReference type="Proteomes" id="UP001597102"/>
    </source>
</evidence>
<dbReference type="InterPro" id="IPR000873">
    <property type="entry name" value="AMP-dep_synth/lig_dom"/>
</dbReference>
<dbReference type="Gene3D" id="3.30.300.30">
    <property type="match status" value="1"/>
</dbReference>
<reference evidence="5" key="1">
    <citation type="journal article" date="2019" name="Int. J. Syst. Evol. Microbiol.">
        <title>The Global Catalogue of Microorganisms (GCM) 10K type strain sequencing project: providing services to taxonomists for standard genome sequencing and annotation.</title>
        <authorList>
            <consortium name="The Broad Institute Genomics Platform"/>
            <consortium name="The Broad Institute Genome Sequencing Center for Infectious Disease"/>
            <person name="Wu L."/>
            <person name="Ma J."/>
        </authorList>
    </citation>
    <scope>NUCLEOTIDE SEQUENCE [LARGE SCALE GENOMIC DNA]</scope>
    <source>
        <strain evidence="5">CCUG 61697</strain>
    </source>
</reference>
<comment type="caution">
    <text evidence="4">The sequence shown here is derived from an EMBL/GenBank/DDBJ whole genome shotgun (WGS) entry which is preliminary data.</text>
</comment>
<evidence type="ECO:0000259" key="3">
    <source>
        <dbReference type="Pfam" id="PF13193"/>
    </source>
</evidence>
<dbReference type="InterPro" id="IPR045851">
    <property type="entry name" value="AMP-bd_C_sf"/>
</dbReference>
<keyword evidence="1" id="KW-0436">Ligase</keyword>
<organism evidence="4 5">
    <name type="scientific">Methyloligella solikamskensis</name>
    <dbReference type="NCBI Taxonomy" id="1177756"/>
    <lineage>
        <taxon>Bacteria</taxon>
        <taxon>Pseudomonadati</taxon>
        <taxon>Pseudomonadota</taxon>
        <taxon>Alphaproteobacteria</taxon>
        <taxon>Hyphomicrobiales</taxon>
        <taxon>Hyphomicrobiaceae</taxon>
        <taxon>Methyloligella</taxon>
    </lineage>
</organism>
<gene>
    <name evidence="4" type="ORF">ACFQ2F_12555</name>
</gene>
<dbReference type="Gene3D" id="3.40.50.12780">
    <property type="entry name" value="N-terminal domain of ligase-like"/>
    <property type="match status" value="1"/>
</dbReference>
<dbReference type="PANTHER" id="PTHR43352">
    <property type="entry name" value="ACETYL-COA SYNTHETASE"/>
    <property type="match status" value="1"/>
</dbReference>
<name>A0ABW3JCV6_9HYPH</name>
<dbReference type="Proteomes" id="UP001597102">
    <property type="component" value="Unassembled WGS sequence"/>
</dbReference>
<dbReference type="PANTHER" id="PTHR43352:SF1">
    <property type="entry name" value="ANTHRANILATE--COA LIGASE"/>
    <property type="match status" value="1"/>
</dbReference>
<dbReference type="InterPro" id="IPR020845">
    <property type="entry name" value="AMP-binding_CS"/>
</dbReference>
<proteinExistence type="predicted"/>
<dbReference type="InterPro" id="IPR042099">
    <property type="entry name" value="ANL_N_sf"/>
</dbReference>
<dbReference type="PROSITE" id="PS00455">
    <property type="entry name" value="AMP_BINDING"/>
    <property type="match status" value="1"/>
</dbReference>
<dbReference type="Pfam" id="PF00501">
    <property type="entry name" value="AMP-binding"/>
    <property type="match status" value="1"/>
</dbReference>
<evidence type="ECO:0000259" key="2">
    <source>
        <dbReference type="Pfam" id="PF00501"/>
    </source>
</evidence>
<keyword evidence="5" id="KW-1185">Reference proteome</keyword>
<dbReference type="RefSeq" id="WP_379090364.1">
    <property type="nucleotide sequence ID" value="NZ_JBHTJO010000001.1"/>
</dbReference>
<evidence type="ECO:0000256" key="1">
    <source>
        <dbReference type="ARBA" id="ARBA00022598"/>
    </source>
</evidence>
<evidence type="ECO:0000313" key="4">
    <source>
        <dbReference type="EMBL" id="MFD0987929.1"/>
    </source>
</evidence>
<accession>A0ABW3JCV6</accession>
<feature type="domain" description="AMP-binding enzyme C-terminal" evidence="3">
    <location>
        <begin position="418"/>
        <end position="491"/>
    </location>
</feature>
<dbReference type="Pfam" id="PF13193">
    <property type="entry name" value="AMP-binding_C"/>
    <property type="match status" value="1"/>
</dbReference>
<dbReference type="SUPFAM" id="SSF56801">
    <property type="entry name" value="Acetyl-CoA synthetase-like"/>
    <property type="match status" value="1"/>
</dbReference>
<protein>
    <submittedName>
        <fullName evidence="4">Class I adenylate-forming enzyme family protein</fullName>
    </submittedName>
</protein>
<dbReference type="EMBL" id="JBHTJO010000001">
    <property type="protein sequence ID" value="MFD0987929.1"/>
    <property type="molecule type" value="Genomic_DNA"/>
</dbReference>
<feature type="domain" description="AMP-dependent synthetase/ligase" evidence="2">
    <location>
        <begin position="25"/>
        <end position="368"/>
    </location>
</feature>
<dbReference type="InterPro" id="IPR025110">
    <property type="entry name" value="AMP-bd_C"/>
</dbReference>